<dbReference type="EMBL" id="CM051401">
    <property type="protein sequence ID" value="KAJ4713690.1"/>
    <property type="molecule type" value="Genomic_DNA"/>
</dbReference>
<reference evidence="1 2" key="1">
    <citation type="journal article" date="2023" name="Science">
        <title>Complex scaffold remodeling in plant triterpene biosynthesis.</title>
        <authorList>
            <person name="De La Pena R."/>
            <person name="Hodgson H."/>
            <person name="Liu J.C."/>
            <person name="Stephenson M.J."/>
            <person name="Martin A.C."/>
            <person name="Owen C."/>
            <person name="Harkess A."/>
            <person name="Leebens-Mack J."/>
            <person name="Jimenez L.E."/>
            <person name="Osbourn A."/>
            <person name="Sattely E.S."/>
        </authorList>
    </citation>
    <scope>NUCLEOTIDE SEQUENCE [LARGE SCALE GENOMIC DNA]</scope>
    <source>
        <strain evidence="2">cv. JPN11</strain>
        <tissue evidence="1">Leaf</tissue>
    </source>
</reference>
<sequence length="199" mass="22071">MRTALVLLSFLTFSLIDAAPAPDPVLDVYGKQLRAGTSYFILPAVRGRGGGLTLASIGYKTCPLNVVQERYQLGNGLPLTFHPVYPKKGVVRVSTDLNIKFEATSTCDQSTVWKLDSFNGTLKQWFVTIGGVLGNPGPKTTSNWFKIEKFEDEYKLVFCPTVSHFCKVQCRDIGIFIDGAVRRLALSDVPFKVVFRKQT</sequence>
<gene>
    <name evidence="1" type="ORF">OWV82_015745</name>
</gene>
<comment type="caution">
    <text evidence="1">The sequence shown here is derived from an EMBL/GenBank/DDBJ whole genome shotgun (WGS) entry which is preliminary data.</text>
</comment>
<protein>
    <submittedName>
        <fullName evidence="1">Kunitz trypsin inhibitor</fullName>
    </submittedName>
</protein>
<name>A0ACC1XR35_MELAZ</name>
<accession>A0ACC1XR35</accession>
<evidence type="ECO:0000313" key="1">
    <source>
        <dbReference type="EMBL" id="KAJ4713690.1"/>
    </source>
</evidence>
<evidence type="ECO:0000313" key="2">
    <source>
        <dbReference type="Proteomes" id="UP001164539"/>
    </source>
</evidence>
<organism evidence="1 2">
    <name type="scientific">Melia azedarach</name>
    <name type="common">Chinaberry tree</name>
    <dbReference type="NCBI Taxonomy" id="155640"/>
    <lineage>
        <taxon>Eukaryota</taxon>
        <taxon>Viridiplantae</taxon>
        <taxon>Streptophyta</taxon>
        <taxon>Embryophyta</taxon>
        <taxon>Tracheophyta</taxon>
        <taxon>Spermatophyta</taxon>
        <taxon>Magnoliopsida</taxon>
        <taxon>eudicotyledons</taxon>
        <taxon>Gunneridae</taxon>
        <taxon>Pentapetalae</taxon>
        <taxon>rosids</taxon>
        <taxon>malvids</taxon>
        <taxon>Sapindales</taxon>
        <taxon>Meliaceae</taxon>
        <taxon>Melia</taxon>
    </lineage>
</organism>
<keyword evidence="2" id="KW-1185">Reference proteome</keyword>
<dbReference type="Proteomes" id="UP001164539">
    <property type="component" value="Chromosome 8"/>
</dbReference>
<proteinExistence type="predicted"/>